<dbReference type="InterPro" id="IPR001220">
    <property type="entry name" value="Legume_lectin_dom"/>
</dbReference>
<protein>
    <submittedName>
        <fullName evidence="5">L-type lectin-domain containing receptor kinase VII.2</fullName>
    </submittedName>
</protein>
<sequence>MSRVSDRAKRPSKPLISIDLDLDEVFNDEMYVGFCAATGRLVQRHRILGWSFSDSNFSLSEGLIESNLPNFVPKKGRSKGRTIAIAISVAFSAVILTASIIATLLWRRRKAKQRKEEREGSVEEWEVEYWPHRIAYKDILTATDGSPRVTSSA</sequence>
<dbReference type="EMBL" id="JAUJYO010000001">
    <property type="protein sequence ID" value="KAK1326010.1"/>
    <property type="molecule type" value="Genomic_DNA"/>
</dbReference>
<dbReference type="PANTHER" id="PTHR32401:SF38">
    <property type="entry name" value="LECTIN-LIKE PROTEIN"/>
    <property type="match status" value="1"/>
</dbReference>
<dbReference type="Gene3D" id="2.60.120.200">
    <property type="match status" value="1"/>
</dbReference>
<reference evidence="5" key="2">
    <citation type="submission" date="2023-06" db="EMBL/GenBank/DDBJ databases">
        <authorList>
            <person name="Ma L."/>
            <person name="Liu K.-W."/>
            <person name="Li Z."/>
            <person name="Hsiao Y.-Y."/>
            <person name="Qi Y."/>
            <person name="Fu T."/>
            <person name="Tang G."/>
            <person name="Zhang D."/>
            <person name="Sun W.-H."/>
            <person name="Liu D.-K."/>
            <person name="Li Y."/>
            <person name="Chen G.-Z."/>
            <person name="Liu X.-D."/>
            <person name="Liao X.-Y."/>
            <person name="Jiang Y.-T."/>
            <person name="Yu X."/>
            <person name="Hao Y."/>
            <person name="Huang J."/>
            <person name="Zhao X.-W."/>
            <person name="Ke S."/>
            <person name="Chen Y.-Y."/>
            <person name="Wu W.-L."/>
            <person name="Hsu J.-L."/>
            <person name="Lin Y.-F."/>
            <person name="Huang M.-D."/>
            <person name="Li C.-Y."/>
            <person name="Huang L."/>
            <person name="Wang Z.-W."/>
            <person name="Zhao X."/>
            <person name="Zhong W.-Y."/>
            <person name="Peng D.-H."/>
            <person name="Ahmad S."/>
            <person name="Lan S."/>
            <person name="Zhang J.-S."/>
            <person name="Tsai W.-C."/>
            <person name="Van De Peer Y."/>
            <person name="Liu Z.-J."/>
        </authorList>
    </citation>
    <scope>NUCLEOTIDE SEQUENCE</scope>
    <source>
        <strain evidence="5">CP</strain>
        <tissue evidence="5">Leaves</tissue>
    </source>
</reference>
<keyword evidence="3" id="KW-1133">Transmembrane helix</keyword>
<keyword evidence="5" id="KW-0675">Receptor</keyword>
<gene>
    <name evidence="5" type="primary">LECRK72</name>
    <name evidence="5" type="ORF">QJS10_CPA01g01958</name>
</gene>
<evidence type="ECO:0000259" key="4">
    <source>
        <dbReference type="Pfam" id="PF00139"/>
    </source>
</evidence>
<evidence type="ECO:0000256" key="2">
    <source>
        <dbReference type="ARBA" id="ARBA00022734"/>
    </source>
</evidence>
<keyword evidence="5" id="KW-0808">Transferase</keyword>
<keyword evidence="3" id="KW-0472">Membrane</keyword>
<dbReference type="Pfam" id="PF00139">
    <property type="entry name" value="Lectin_legB"/>
    <property type="match status" value="1"/>
</dbReference>
<organism evidence="5 6">
    <name type="scientific">Acorus calamus</name>
    <name type="common">Sweet flag</name>
    <dbReference type="NCBI Taxonomy" id="4465"/>
    <lineage>
        <taxon>Eukaryota</taxon>
        <taxon>Viridiplantae</taxon>
        <taxon>Streptophyta</taxon>
        <taxon>Embryophyta</taxon>
        <taxon>Tracheophyta</taxon>
        <taxon>Spermatophyta</taxon>
        <taxon>Magnoliopsida</taxon>
        <taxon>Liliopsida</taxon>
        <taxon>Acoraceae</taxon>
        <taxon>Acorus</taxon>
    </lineage>
</organism>
<dbReference type="SUPFAM" id="SSF49899">
    <property type="entry name" value="Concanavalin A-like lectins/glucanases"/>
    <property type="match status" value="1"/>
</dbReference>
<feature type="transmembrane region" description="Helical" evidence="3">
    <location>
        <begin position="83"/>
        <end position="106"/>
    </location>
</feature>
<evidence type="ECO:0000313" key="5">
    <source>
        <dbReference type="EMBL" id="KAK1326010.1"/>
    </source>
</evidence>
<comment type="caution">
    <text evidence="5">The sequence shown here is derived from an EMBL/GenBank/DDBJ whole genome shotgun (WGS) entry which is preliminary data.</text>
</comment>
<evidence type="ECO:0000313" key="6">
    <source>
        <dbReference type="Proteomes" id="UP001180020"/>
    </source>
</evidence>
<dbReference type="InterPro" id="IPR013320">
    <property type="entry name" value="ConA-like_dom_sf"/>
</dbReference>
<dbReference type="Proteomes" id="UP001180020">
    <property type="component" value="Unassembled WGS sequence"/>
</dbReference>
<comment type="similarity">
    <text evidence="1">Belongs to the leguminous lectin family.</text>
</comment>
<dbReference type="AlphaFoldDB" id="A0AAV9FMD9"/>
<evidence type="ECO:0000256" key="1">
    <source>
        <dbReference type="ARBA" id="ARBA00007606"/>
    </source>
</evidence>
<name>A0AAV9FMD9_ACOCL</name>
<keyword evidence="5" id="KW-0418">Kinase</keyword>
<dbReference type="GO" id="GO:0030246">
    <property type="term" value="F:carbohydrate binding"/>
    <property type="evidence" value="ECO:0007669"/>
    <property type="project" value="UniProtKB-KW"/>
</dbReference>
<proteinExistence type="inferred from homology"/>
<dbReference type="PANTHER" id="PTHR32401">
    <property type="entry name" value="CONCANAVALIN A-LIKE LECTIN FAMILY PROTEIN"/>
    <property type="match status" value="1"/>
</dbReference>
<accession>A0AAV9FMD9</accession>
<keyword evidence="2" id="KW-0430">Lectin</keyword>
<evidence type="ECO:0000256" key="3">
    <source>
        <dbReference type="SAM" id="Phobius"/>
    </source>
</evidence>
<dbReference type="InterPro" id="IPR050258">
    <property type="entry name" value="Leguminous_Lectin"/>
</dbReference>
<feature type="domain" description="Legume lectin" evidence="4">
    <location>
        <begin position="9"/>
        <end position="57"/>
    </location>
</feature>
<keyword evidence="3" id="KW-0812">Transmembrane</keyword>
<dbReference type="GO" id="GO:0016301">
    <property type="term" value="F:kinase activity"/>
    <property type="evidence" value="ECO:0007669"/>
    <property type="project" value="UniProtKB-KW"/>
</dbReference>
<reference evidence="5" key="1">
    <citation type="journal article" date="2023" name="Nat. Commun.">
        <title>Diploid and tetraploid genomes of Acorus and the evolution of monocots.</title>
        <authorList>
            <person name="Ma L."/>
            <person name="Liu K.W."/>
            <person name="Li Z."/>
            <person name="Hsiao Y.Y."/>
            <person name="Qi Y."/>
            <person name="Fu T."/>
            <person name="Tang G.D."/>
            <person name="Zhang D."/>
            <person name="Sun W.H."/>
            <person name="Liu D.K."/>
            <person name="Li Y."/>
            <person name="Chen G.Z."/>
            <person name="Liu X.D."/>
            <person name="Liao X.Y."/>
            <person name="Jiang Y.T."/>
            <person name="Yu X."/>
            <person name="Hao Y."/>
            <person name="Huang J."/>
            <person name="Zhao X.W."/>
            <person name="Ke S."/>
            <person name="Chen Y.Y."/>
            <person name="Wu W.L."/>
            <person name="Hsu J.L."/>
            <person name="Lin Y.F."/>
            <person name="Huang M.D."/>
            <person name="Li C.Y."/>
            <person name="Huang L."/>
            <person name="Wang Z.W."/>
            <person name="Zhao X."/>
            <person name="Zhong W.Y."/>
            <person name="Peng D.H."/>
            <person name="Ahmad S."/>
            <person name="Lan S."/>
            <person name="Zhang J.S."/>
            <person name="Tsai W.C."/>
            <person name="Van de Peer Y."/>
            <person name="Liu Z.J."/>
        </authorList>
    </citation>
    <scope>NUCLEOTIDE SEQUENCE</scope>
    <source>
        <strain evidence="5">CP</strain>
    </source>
</reference>
<keyword evidence="6" id="KW-1185">Reference proteome</keyword>